<keyword evidence="1" id="KW-0472">Membrane</keyword>
<evidence type="ECO:0008006" key="4">
    <source>
        <dbReference type="Google" id="ProtNLM"/>
    </source>
</evidence>
<evidence type="ECO:0000313" key="2">
    <source>
        <dbReference type="EMBL" id="TMU56618.1"/>
    </source>
</evidence>
<accession>A0ABY2WNZ1</accession>
<dbReference type="Proteomes" id="UP000751614">
    <property type="component" value="Unassembled WGS sequence"/>
</dbReference>
<organism evidence="2 3">
    <name type="scientific">Flagellimonas algicola</name>
    <dbReference type="NCBI Taxonomy" id="2583815"/>
    <lineage>
        <taxon>Bacteria</taxon>
        <taxon>Pseudomonadati</taxon>
        <taxon>Bacteroidota</taxon>
        <taxon>Flavobacteriia</taxon>
        <taxon>Flavobacteriales</taxon>
        <taxon>Flavobacteriaceae</taxon>
        <taxon>Flagellimonas</taxon>
    </lineage>
</organism>
<evidence type="ECO:0000313" key="3">
    <source>
        <dbReference type="Proteomes" id="UP000751614"/>
    </source>
</evidence>
<dbReference type="RefSeq" id="WP_138833255.1">
    <property type="nucleotide sequence ID" value="NZ_VCNI01000001.1"/>
</dbReference>
<name>A0ABY2WNZ1_9FLAO</name>
<sequence>MVPGLILILLFLIWLFHGRYYSEYDPTDDDTEMDLKPSRKFWEYMARLDKLGKTILAIIALLLGLVFILNDVSGYLEWGRLF</sequence>
<keyword evidence="3" id="KW-1185">Reference proteome</keyword>
<keyword evidence="1" id="KW-1133">Transmembrane helix</keyword>
<feature type="transmembrane region" description="Helical" evidence="1">
    <location>
        <begin position="55"/>
        <end position="76"/>
    </location>
</feature>
<evidence type="ECO:0000256" key="1">
    <source>
        <dbReference type="SAM" id="Phobius"/>
    </source>
</evidence>
<dbReference type="EMBL" id="VCNI01000001">
    <property type="protein sequence ID" value="TMU56618.1"/>
    <property type="molecule type" value="Genomic_DNA"/>
</dbReference>
<protein>
    <recommendedName>
        <fullName evidence="4">Preprotein translocase subunit SecE</fullName>
    </recommendedName>
</protein>
<keyword evidence="1" id="KW-0812">Transmembrane</keyword>
<reference evidence="2 3" key="1">
    <citation type="submission" date="2019-05" db="EMBL/GenBank/DDBJ databases">
        <title>Flagellimonas sp. AsT0115, sp. nov., isolated from a marine red algae, Asparagopsis taxiformis.</title>
        <authorList>
            <person name="Kim J."/>
            <person name="Jeong S.E."/>
            <person name="Jeon C.O."/>
        </authorList>
    </citation>
    <scope>NUCLEOTIDE SEQUENCE [LARGE SCALE GENOMIC DNA]</scope>
    <source>
        <strain evidence="2 3">AsT0115</strain>
    </source>
</reference>
<gene>
    <name evidence="2" type="ORF">FGG15_03500</name>
</gene>
<comment type="caution">
    <text evidence="2">The sequence shown here is derived from an EMBL/GenBank/DDBJ whole genome shotgun (WGS) entry which is preliminary data.</text>
</comment>
<proteinExistence type="predicted"/>